<reference evidence="2" key="1">
    <citation type="submission" date="2023-02" db="EMBL/GenBank/DDBJ databases">
        <title>Genome of toxic invasive species Heracleum sosnowskyi carries increased number of genes despite the absence of recent whole-genome duplications.</title>
        <authorList>
            <person name="Schelkunov M."/>
            <person name="Shtratnikova V."/>
            <person name="Makarenko M."/>
            <person name="Klepikova A."/>
            <person name="Omelchenko D."/>
            <person name="Novikova G."/>
            <person name="Obukhova E."/>
            <person name="Bogdanov V."/>
            <person name="Penin A."/>
            <person name="Logacheva M."/>
        </authorList>
    </citation>
    <scope>NUCLEOTIDE SEQUENCE</scope>
    <source>
        <strain evidence="2">Hsosn_3</strain>
        <tissue evidence="2">Leaf</tissue>
    </source>
</reference>
<feature type="region of interest" description="Disordered" evidence="1">
    <location>
        <begin position="45"/>
        <end position="75"/>
    </location>
</feature>
<dbReference type="Proteomes" id="UP001237642">
    <property type="component" value="Unassembled WGS sequence"/>
</dbReference>
<keyword evidence="3" id="KW-1185">Reference proteome</keyword>
<name>A0AAD8HC09_9APIA</name>
<evidence type="ECO:0000313" key="3">
    <source>
        <dbReference type="Proteomes" id="UP001237642"/>
    </source>
</evidence>
<sequence>MLEGTRVRAKRLRGRAKGMGEGVEYVDESDSDSDYECEDVRLEDSGDEIDGGEEAEGYDDMEVDDGMEGDEMDGDISFERGARSVCYGDYKTPPKKGDPKIGVVEFIDDKT</sequence>
<dbReference type="EMBL" id="JAUIZM010000009">
    <property type="protein sequence ID" value="KAK1364867.1"/>
    <property type="molecule type" value="Genomic_DNA"/>
</dbReference>
<dbReference type="AlphaFoldDB" id="A0AAD8HC09"/>
<reference evidence="2" key="2">
    <citation type="submission" date="2023-05" db="EMBL/GenBank/DDBJ databases">
        <authorList>
            <person name="Schelkunov M.I."/>
        </authorList>
    </citation>
    <scope>NUCLEOTIDE SEQUENCE</scope>
    <source>
        <strain evidence="2">Hsosn_3</strain>
        <tissue evidence="2">Leaf</tissue>
    </source>
</reference>
<evidence type="ECO:0000313" key="2">
    <source>
        <dbReference type="EMBL" id="KAK1364867.1"/>
    </source>
</evidence>
<protein>
    <submittedName>
        <fullName evidence="2">Uncharacterized protein</fullName>
    </submittedName>
</protein>
<proteinExistence type="predicted"/>
<comment type="caution">
    <text evidence="2">The sequence shown here is derived from an EMBL/GenBank/DDBJ whole genome shotgun (WGS) entry which is preliminary data.</text>
</comment>
<evidence type="ECO:0000256" key="1">
    <source>
        <dbReference type="SAM" id="MobiDB-lite"/>
    </source>
</evidence>
<organism evidence="2 3">
    <name type="scientific">Heracleum sosnowskyi</name>
    <dbReference type="NCBI Taxonomy" id="360622"/>
    <lineage>
        <taxon>Eukaryota</taxon>
        <taxon>Viridiplantae</taxon>
        <taxon>Streptophyta</taxon>
        <taxon>Embryophyta</taxon>
        <taxon>Tracheophyta</taxon>
        <taxon>Spermatophyta</taxon>
        <taxon>Magnoliopsida</taxon>
        <taxon>eudicotyledons</taxon>
        <taxon>Gunneridae</taxon>
        <taxon>Pentapetalae</taxon>
        <taxon>asterids</taxon>
        <taxon>campanulids</taxon>
        <taxon>Apiales</taxon>
        <taxon>Apiaceae</taxon>
        <taxon>Apioideae</taxon>
        <taxon>apioid superclade</taxon>
        <taxon>Tordylieae</taxon>
        <taxon>Tordyliinae</taxon>
        <taxon>Heracleum</taxon>
    </lineage>
</organism>
<gene>
    <name evidence="2" type="ORF">POM88_040428</name>
</gene>
<accession>A0AAD8HC09</accession>